<feature type="compositionally biased region" description="Low complexity" evidence="2">
    <location>
        <begin position="576"/>
        <end position="595"/>
    </location>
</feature>
<feature type="region of interest" description="Disordered" evidence="2">
    <location>
        <begin position="570"/>
        <end position="644"/>
    </location>
</feature>
<gene>
    <name evidence="3" type="ORF">P280DRAFT_520948</name>
</gene>
<feature type="region of interest" description="Disordered" evidence="2">
    <location>
        <begin position="657"/>
        <end position="706"/>
    </location>
</feature>
<sequence>MPFFTTLVRKGSAAKLLEGMPSSLSPSPPTPIPITSRTTSTLHSLFRRNNQQMPRQLDANERLEPIAPKPPSPSPETAKLATAFVNALKATQLSDFLAWFLYFDVVELPESPALWYKHIDAMEMRGWIALGVHMSETVNTGYELDLVVLDSICDRLRLRRGVLHEYLIQLSDPETMTWTQLATIIKKAGTARKTEIESLELQKTKIMEILHIAKRIRPTEDSTFQLWRDDIIKRLQGYLAHVIAPRMVHNWSKEPISDDQRSRDRLDGLRLSFLYEAMQHERHAPLIRYGIFPESQRMPTFLDIPDPHARGVPSIHNSFVEKECELERSHSATKLRDENRHLRMLNAELNKELEALRDSNLKLARKVAGLGRVQPALYQKPDWGNRNVVTPIPMCSRGRSQSMIEFPESPESPTVQHARMRIRSMSDSAAKMSALTMDEDAMTTAGALSKSNRTQNAYPTSVDSPGYFDGEPMFRTSGMFTHTPESQVAAAYPTTESLHVPKEIGSHSEDYSDIFGSISEPLTQLPLLHPGTGEPLTPASPCTMFGFSRPQAPPRRISMPAISPLQPSLHTPTIIFPPNSDSSSFSRTNSTKSSSVLARSNTDVKASSSRFGWNTSLSGITTRVRNARNRTDPPIPFSGTASPSPLAAAAKNMFTRKKPANFPQNGNSMDHGDGEKEDYRAEPEPGSSSERPRMRRRSSSSFAKLEEMVKKGFESKEEELGVYVSVNF</sequence>
<feature type="compositionally biased region" description="Basic and acidic residues" evidence="2">
    <location>
        <begin position="670"/>
        <end position="683"/>
    </location>
</feature>
<protein>
    <submittedName>
        <fullName evidence="3">Uncharacterized protein</fullName>
    </submittedName>
</protein>
<evidence type="ECO:0000256" key="2">
    <source>
        <dbReference type="SAM" id="MobiDB-lite"/>
    </source>
</evidence>
<dbReference type="AlphaFoldDB" id="A0A6A6RRS9"/>
<keyword evidence="4" id="KW-1185">Reference proteome</keyword>
<reference evidence="3" key="1">
    <citation type="journal article" date="2020" name="Stud. Mycol.">
        <title>101 Dothideomycetes genomes: a test case for predicting lifestyles and emergence of pathogens.</title>
        <authorList>
            <person name="Haridas S."/>
            <person name="Albert R."/>
            <person name="Binder M."/>
            <person name="Bloem J."/>
            <person name="Labutti K."/>
            <person name="Salamov A."/>
            <person name="Andreopoulos B."/>
            <person name="Baker S."/>
            <person name="Barry K."/>
            <person name="Bills G."/>
            <person name="Bluhm B."/>
            <person name="Cannon C."/>
            <person name="Castanera R."/>
            <person name="Culley D."/>
            <person name="Daum C."/>
            <person name="Ezra D."/>
            <person name="Gonzalez J."/>
            <person name="Henrissat B."/>
            <person name="Kuo A."/>
            <person name="Liang C."/>
            <person name="Lipzen A."/>
            <person name="Lutzoni F."/>
            <person name="Magnuson J."/>
            <person name="Mondo S."/>
            <person name="Nolan M."/>
            <person name="Ohm R."/>
            <person name="Pangilinan J."/>
            <person name="Park H.-J."/>
            <person name="Ramirez L."/>
            <person name="Alfaro M."/>
            <person name="Sun H."/>
            <person name="Tritt A."/>
            <person name="Yoshinaga Y."/>
            <person name="Zwiers L.-H."/>
            <person name="Turgeon B."/>
            <person name="Goodwin S."/>
            <person name="Spatafora J."/>
            <person name="Crous P."/>
            <person name="Grigoriev I."/>
        </authorList>
    </citation>
    <scope>NUCLEOTIDE SEQUENCE</scope>
    <source>
        <strain evidence="3">CBS 473.64</strain>
    </source>
</reference>
<evidence type="ECO:0000256" key="1">
    <source>
        <dbReference type="SAM" id="Coils"/>
    </source>
</evidence>
<accession>A0A6A6RRS9</accession>
<feature type="coiled-coil region" evidence="1">
    <location>
        <begin position="332"/>
        <end position="366"/>
    </location>
</feature>
<feature type="compositionally biased region" description="Polar residues" evidence="2">
    <location>
        <begin position="596"/>
        <end position="624"/>
    </location>
</feature>
<name>A0A6A6RRS9_9PLEO</name>
<keyword evidence="1" id="KW-0175">Coiled coil</keyword>
<dbReference type="EMBL" id="MU006792">
    <property type="protein sequence ID" value="KAF2637825.1"/>
    <property type="molecule type" value="Genomic_DNA"/>
</dbReference>
<dbReference type="OrthoDB" id="3792038at2759"/>
<proteinExistence type="predicted"/>
<evidence type="ECO:0000313" key="4">
    <source>
        <dbReference type="Proteomes" id="UP000799753"/>
    </source>
</evidence>
<dbReference type="Proteomes" id="UP000799753">
    <property type="component" value="Unassembled WGS sequence"/>
</dbReference>
<evidence type="ECO:0000313" key="3">
    <source>
        <dbReference type="EMBL" id="KAF2637825.1"/>
    </source>
</evidence>
<organism evidence="3 4">
    <name type="scientific">Massarina eburnea CBS 473.64</name>
    <dbReference type="NCBI Taxonomy" id="1395130"/>
    <lineage>
        <taxon>Eukaryota</taxon>
        <taxon>Fungi</taxon>
        <taxon>Dikarya</taxon>
        <taxon>Ascomycota</taxon>
        <taxon>Pezizomycotina</taxon>
        <taxon>Dothideomycetes</taxon>
        <taxon>Pleosporomycetidae</taxon>
        <taxon>Pleosporales</taxon>
        <taxon>Massarineae</taxon>
        <taxon>Massarinaceae</taxon>
        <taxon>Massarina</taxon>
    </lineage>
</organism>